<dbReference type="Pfam" id="PF01636">
    <property type="entry name" value="APH"/>
    <property type="match status" value="1"/>
</dbReference>
<dbReference type="SUPFAM" id="SSF56112">
    <property type="entry name" value="Protein kinase-like (PK-like)"/>
    <property type="match status" value="1"/>
</dbReference>
<accession>A0A368NZ66</accession>
<dbReference type="PANTHER" id="PTHR21310">
    <property type="entry name" value="AMINOGLYCOSIDE PHOSPHOTRANSFERASE-RELATED-RELATED"/>
    <property type="match status" value="1"/>
</dbReference>
<protein>
    <submittedName>
        <fullName evidence="2">Aminoglycoside phosphotransferase</fullName>
    </submittedName>
</protein>
<keyword evidence="2" id="KW-0808">Transferase</keyword>
<organism evidence="2 3">
    <name type="scientific">Agrobacterium vitis</name>
    <name type="common">Rhizobium vitis</name>
    <dbReference type="NCBI Taxonomy" id="373"/>
    <lineage>
        <taxon>Bacteria</taxon>
        <taxon>Pseudomonadati</taxon>
        <taxon>Pseudomonadota</taxon>
        <taxon>Alphaproteobacteria</taxon>
        <taxon>Hyphomicrobiales</taxon>
        <taxon>Rhizobiaceae</taxon>
        <taxon>Rhizobium/Agrobacterium group</taxon>
        <taxon>Agrobacterium</taxon>
    </lineage>
</organism>
<name>A0A368NZ66_AGRVI</name>
<dbReference type="GO" id="GO:0016740">
    <property type="term" value="F:transferase activity"/>
    <property type="evidence" value="ECO:0007669"/>
    <property type="project" value="UniProtKB-KW"/>
</dbReference>
<gene>
    <name evidence="2" type="ORF">DXT89_00765</name>
</gene>
<dbReference type="Gene3D" id="3.90.1200.10">
    <property type="match status" value="1"/>
</dbReference>
<dbReference type="CDD" id="cd05155">
    <property type="entry name" value="APH_ChoK_like_1"/>
    <property type="match status" value="1"/>
</dbReference>
<comment type="caution">
    <text evidence="2">The sequence shown here is derived from an EMBL/GenBank/DDBJ whole genome shotgun (WGS) entry which is preliminary data.</text>
</comment>
<dbReference type="AlphaFoldDB" id="A0A368NZ66"/>
<dbReference type="Gene3D" id="3.30.200.20">
    <property type="entry name" value="Phosphorylase Kinase, domain 1"/>
    <property type="match status" value="1"/>
</dbReference>
<proteinExistence type="predicted"/>
<feature type="domain" description="Aminoglycoside phosphotransferase" evidence="1">
    <location>
        <begin position="32"/>
        <end position="259"/>
    </location>
</feature>
<dbReference type="RefSeq" id="WP_060719108.1">
    <property type="nucleotide sequence ID" value="NZ_CP055265.1"/>
</dbReference>
<dbReference type="InterPro" id="IPR011009">
    <property type="entry name" value="Kinase-like_dom_sf"/>
</dbReference>
<dbReference type="OrthoDB" id="3806873at2"/>
<sequence>MDDRLTISVELVQRLIADQFPQFSSLSIEPVVPGGWNNRSFRLGSEMIIRLPSAQRYEQQVEKEQRFLPMLAPHLPLPITEPVGMGGADHGYPFAWGIYRWIDGETALSAKVVDSEQFAIDLGNFLKTLHGLDGTDGPTAGPHNFYRGGLLATYDEETRTAIDMLGKSIDTHRATTLWDQALASHWQKPPVWLHGDIAPGNLLFKHGRLSAVIDFGGCGTGDPACDLAIAWTFMDAVTATVFRATVAHDEATWDRARGWALWKTLITLQKQVDAREPEAAETRTILDRILR</sequence>
<evidence type="ECO:0000313" key="3">
    <source>
        <dbReference type="Proteomes" id="UP000436911"/>
    </source>
</evidence>
<evidence type="ECO:0000259" key="1">
    <source>
        <dbReference type="Pfam" id="PF01636"/>
    </source>
</evidence>
<reference evidence="2 3" key="1">
    <citation type="submission" date="2018-08" db="EMBL/GenBank/DDBJ databases">
        <title>Genome sequencing of Agrobacterium vitis strain ICMP 10754.</title>
        <authorList>
            <person name="Visnovsky S.B."/>
            <person name="Pitman A.R."/>
        </authorList>
    </citation>
    <scope>NUCLEOTIDE SEQUENCE [LARGE SCALE GENOMIC DNA]</scope>
    <source>
        <strain evidence="2 3">ICMP 10754</strain>
    </source>
</reference>
<dbReference type="Proteomes" id="UP000436911">
    <property type="component" value="Unassembled WGS sequence"/>
</dbReference>
<dbReference type="PANTHER" id="PTHR21310:SF42">
    <property type="entry name" value="BIFUNCTIONAL AAC_APH"/>
    <property type="match status" value="1"/>
</dbReference>
<evidence type="ECO:0000313" key="2">
    <source>
        <dbReference type="EMBL" id="KAA3531948.1"/>
    </source>
</evidence>
<dbReference type="EMBL" id="QUSG01000001">
    <property type="protein sequence ID" value="KAA3531948.1"/>
    <property type="molecule type" value="Genomic_DNA"/>
</dbReference>
<dbReference type="GeneID" id="60681804"/>
<dbReference type="InterPro" id="IPR051678">
    <property type="entry name" value="AGP_Transferase"/>
</dbReference>
<dbReference type="InterPro" id="IPR002575">
    <property type="entry name" value="Aminoglycoside_PTrfase"/>
</dbReference>